<accession>A0ABU0SEN7</accession>
<organism evidence="1 2">
    <name type="scientific">Phyllobacterium ifriqiyense</name>
    <dbReference type="NCBI Taxonomy" id="314238"/>
    <lineage>
        <taxon>Bacteria</taxon>
        <taxon>Pseudomonadati</taxon>
        <taxon>Pseudomonadota</taxon>
        <taxon>Alphaproteobacteria</taxon>
        <taxon>Hyphomicrobiales</taxon>
        <taxon>Phyllobacteriaceae</taxon>
        <taxon>Phyllobacterium</taxon>
    </lineage>
</organism>
<dbReference type="RefSeq" id="WP_307285270.1">
    <property type="nucleotide sequence ID" value="NZ_JAUSZT010000003.1"/>
</dbReference>
<keyword evidence="2" id="KW-1185">Reference proteome</keyword>
<dbReference type="EMBL" id="JAUSZT010000003">
    <property type="protein sequence ID" value="MDQ0999228.1"/>
    <property type="molecule type" value="Genomic_DNA"/>
</dbReference>
<sequence>MNIGPLFCRVWDAGFGLIEGSRPYSIGKQLRKDARTWFRANSWIASQRHACFLMPKGRRNAFNGAKSFSSSQNKIFGVLCKKNASYYGAIKARIENGRN</sequence>
<reference evidence="1 2" key="1">
    <citation type="submission" date="2023-07" db="EMBL/GenBank/DDBJ databases">
        <title>Comparative genomics of wheat-associated soil bacteria to identify genetic determinants of phenazine resistance.</title>
        <authorList>
            <person name="Mouncey N."/>
        </authorList>
    </citation>
    <scope>NUCLEOTIDE SEQUENCE [LARGE SCALE GENOMIC DNA]</scope>
    <source>
        <strain evidence="1 2">W4I11</strain>
    </source>
</reference>
<gene>
    <name evidence="1" type="ORF">QFZ34_004410</name>
</gene>
<proteinExistence type="predicted"/>
<dbReference type="Proteomes" id="UP001237780">
    <property type="component" value="Unassembled WGS sequence"/>
</dbReference>
<protein>
    <submittedName>
        <fullName evidence="1">Uncharacterized protein</fullName>
    </submittedName>
</protein>
<evidence type="ECO:0000313" key="1">
    <source>
        <dbReference type="EMBL" id="MDQ0999228.1"/>
    </source>
</evidence>
<comment type="caution">
    <text evidence="1">The sequence shown here is derived from an EMBL/GenBank/DDBJ whole genome shotgun (WGS) entry which is preliminary data.</text>
</comment>
<name>A0ABU0SEN7_9HYPH</name>
<evidence type="ECO:0000313" key="2">
    <source>
        <dbReference type="Proteomes" id="UP001237780"/>
    </source>
</evidence>